<proteinExistence type="predicted"/>
<reference evidence="1" key="2">
    <citation type="submission" date="2019-07" db="EMBL/GenBank/DDBJ databases">
        <authorList>
            <person name="Yang Y."/>
            <person name="Bocs S."/>
            <person name="Baudouin L."/>
        </authorList>
    </citation>
    <scope>NUCLEOTIDE SEQUENCE</scope>
    <source>
        <tissue evidence="1">Spear leaf of Hainan Tall coconut</tissue>
    </source>
</reference>
<accession>A0A8K0N6C4</accession>
<dbReference type="EMBL" id="CM017879">
    <property type="protein sequence ID" value="KAG1359129.1"/>
    <property type="molecule type" value="Genomic_DNA"/>
</dbReference>
<reference evidence="1" key="1">
    <citation type="journal article" date="2017" name="Gigascience">
        <title>The genome draft of coconut (Cocos nucifera).</title>
        <authorList>
            <person name="Xiao Y."/>
            <person name="Xu P."/>
            <person name="Fan H."/>
            <person name="Baudouin L."/>
            <person name="Xia W."/>
            <person name="Bocs S."/>
            <person name="Xu J."/>
            <person name="Li Q."/>
            <person name="Guo A."/>
            <person name="Zhou L."/>
            <person name="Li J."/>
            <person name="Wu Y."/>
            <person name="Ma Z."/>
            <person name="Armero A."/>
            <person name="Issali A.E."/>
            <person name="Liu N."/>
            <person name="Peng M."/>
            <person name="Yang Y."/>
        </authorList>
    </citation>
    <scope>NUCLEOTIDE SEQUENCE</scope>
    <source>
        <tissue evidence="1">Spear leaf of Hainan Tall coconut</tissue>
    </source>
</reference>
<keyword evidence="2" id="KW-1185">Reference proteome</keyword>
<gene>
    <name evidence="1" type="ORF">COCNU_08G005750</name>
</gene>
<sequence length="92" mass="10377">MFRNPASRFPVEYKAADSIKSDRLAGAMQASKRRTNSVYKPSTSPYPIFATLKIISIPNPGHLFASVSSWVFPLWASNEQFKQIKRQDANKS</sequence>
<evidence type="ECO:0000313" key="2">
    <source>
        <dbReference type="Proteomes" id="UP000797356"/>
    </source>
</evidence>
<dbReference type="Proteomes" id="UP000797356">
    <property type="component" value="Chromosome 8"/>
</dbReference>
<protein>
    <submittedName>
        <fullName evidence="1">Uncharacterized protein</fullName>
    </submittedName>
</protein>
<organism evidence="1 2">
    <name type="scientific">Cocos nucifera</name>
    <name type="common">Coconut palm</name>
    <dbReference type="NCBI Taxonomy" id="13894"/>
    <lineage>
        <taxon>Eukaryota</taxon>
        <taxon>Viridiplantae</taxon>
        <taxon>Streptophyta</taxon>
        <taxon>Embryophyta</taxon>
        <taxon>Tracheophyta</taxon>
        <taxon>Spermatophyta</taxon>
        <taxon>Magnoliopsida</taxon>
        <taxon>Liliopsida</taxon>
        <taxon>Arecaceae</taxon>
        <taxon>Arecoideae</taxon>
        <taxon>Cocoseae</taxon>
        <taxon>Attaleinae</taxon>
        <taxon>Cocos</taxon>
    </lineage>
</organism>
<name>A0A8K0N6C4_COCNU</name>
<evidence type="ECO:0000313" key="1">
    <source>
        <dbReference type="EMBL" id="KAG1359129.1"/>
    </source>
</evidence>
<comment type="caution">
    <text evidence="1">The sequence shown here is derived from an EMBL/GenBank/DDBJ whole genome shotgun (WGS) entry which is preliminary data.</text>
</comment>
<dbReference type="AlphaFoldDB" id="A0A8K0N6C4"/>